<dbReference type="Proteomes" id="UP000231276">
    <property type="component" value="Unassembled WGS sequence"/>
</dbReference>
<protein>
    <recommendedName>
        <fullName evidence="4">PilN domain-containing protein</fullName>
    </recommendedName>
</protein>
<reference evidence="2 3" key="1">
    <citation type="submission" date="2017-09" db="EMBL/GenBank/DDBJ databases">
        <title>Depth-based differentiation of microbial function through sediment-hosted aquifers and enrichment of novel symbionts in the deep terrestrial subsurface.</title>
        <authorList>
            <person name="Probst A.J."/>
            <person name="Ladd B."/>
            <person name="Jarett J.K."/>
            <person name="Geller-Mcgrath D.E."/>
            <person name="Sieber C.M."/>
            <person name="Emerson J.B."/>
            <person name="Anantharaman K."/>
            <person name="Thomas B.C."/>
            <person name="Malmstrom R."/>
            <person name="Stieglmeier M."/>
            <person name="Klingl A."/>
            <person name="Woyke T."/>
            <person name="Ryan C.M."/>
            <person name="Banfield J.F."/>
        </authorList>
    </citation>
    <scope>NUCLEOTIDE SEQUENCE [LARGE SCALE GENOMIC DNA]</scope>
    <source>
        <strain evidence="2">CG22_combo_CG10-13_8_21_14_all_43_18</strain>
    </source>
</reference>
<proteinExistence type="predicted"/>
<evidence type="ECO:0008006" key="4">
    <source>
        <dbReference type="Google" id="ProtNLM"/>
    </source>
</evidence>
<sequence length="212" mass="23605">MRLSFPRASLHSFIFSMANSFNKTSFIPQKSISREGGKKKPTAGLFFGAAVLFFAISILASVGVFFYKKILEGRVESKAVSLERAKEAFDPGLIEELSRLNSRIEASDDIISSHLLLTPLFKLIEESTLKNVRFSQFDFLVRDSGNIELFMTGQALDYATVVLQSDLFGQSKFLKNQVFSNINLDSFGNVGFLFKAEVDPGLVLFKSNVEGF</sequence>
<keyword evidence="1" id="KW-1133">Transmembrane helix</keyword>
<keyword evidence="1" id="KW-0812">Transmembrane</keyword>
<name>A0A2H0DYC7_9BACT</name>
<dbReference type="EMBL" id="PCTS01000009">
    <property type="protein sequence ID" value="PIP86709.1"/>
    <property type="molecule type" value="Genomic_DNA"/>
</dbReference>
<keyword evidence="1" id="KW-0472">Membrane</keyword>
<evidence type="ECO:0000313" key="2">
    <source>
        <dbReference type="EMBL" id="PIP86709.1"/>
    </source>
</evidence>
<gene>
    <name evidence="2" type="ORF">COW82_00680</name>
</gene>
<evidence type="ECO:0000313" key="3">
    <source>
        <dbReference type="Proteomes" id="UP000231276"/>
    </source>
</evidence>
<evidence type="ECO:0000256" key="1">
    <source>
        <dbReference type="SAM" id="Phobius"/>
    </source>
</evidence>
<comment type="caution">
    <text evidence="2">The sequence shown here is derived from an EMBL/GenBank/DDBJ whole genome shotgun (WGS) entry which is preliminary data.</text>
</comment>
<organism evidence="2 3">
    <name type="scientific">Candidatus Campbellbacteria bacterium CG22_combo_CG10-13_8_21_14_all_43_18</name>
    <dbReference type="NCBI Taxonomy" id="1974530"/>
    <lineage>
        <taxon>Bacteria</taxon>
        <taxon>Candidatus Campbelliibacteriota</taxon>
    </lineage>
</organism>
<accession>A0A2H0DYC7</accession>
<feature type="transmembrane region" description="Helical" evidence="1">
    <location>
        <begin position="44"/>
        <end position="67"/>
    </location>
</feature>
<dbReference type="AlphaFoldDB" id="A0A2H0DYC7"/>